<evidence type="ECO:0000313" key="2">
    <source>
        <dbReference type="Proteomes" id="UP000306441"/>
    </source>
</evidence>
<evidence type="ECO:0000313" key="1">
    <source>
        <dbReference type="EMBL" id="THF58143.1"/>
    </source>
</evidence>
<gene>
    <name evidence="1" type="ORF">E6C48_05860</name>
</gene>
<sequence length="177" mass="19850">MENRALKVGMELTTLSADDRLTMFRALAVQYIVEAADGMPTRVSLKFDGDTHDRHSDERYFVARETIRWLLVEGYLTSHERMWADSPYEWVKNGNNWRPSVCSDVGITDKGLAAINRQIRWDDINARKALIEAAKRVIGDGLEDAAKEKVGEMAIDIVGKVSAAFLKMFVTQTLAGG</sequence>
<organism evidence="1 2">
    <name type="scientific">Ollibium composti</name>
    <dbReference type="NCBI Taxonomy" id="2675109"/>
    <lineage>
        <taxon>Bacteria</taxon>
        <taxon>Pseudomonadati</taxon>
        <taxon>Pseudomonadota</taxon>
        <taxon>Alphaproteobacteria</taxon>
        <taxon>Hyphomicrobiales</taxon>
        <taxon>Phyllobacteriaceae</taxon>
        <taxon>Ollibium</taxon>
    </lineage>
</organism>
<dbReference type="Proteomes" id="UP000306441">
    <property type="component" value="Unassembled WGS sequence"/>
</dbReference>
<reference evidence="1 2" key="1">
    <citation type="submission" date="2019-04" db="EMBL/GenBank/DDBJ databases">
        <title>Mesorhizobium composti sp. nov., isolated from compost.</title>
        <authorList>
            <person name="Lin S.-Y."/>
            <person name="Hameed A."/>
            <person name="Hsieh Y.-T."/>
            <person name="Young C.-C."/>
        </authorList>
    </citation>
    <scope>NUCLEOTIDE SEQUENCE [LARGE SCALE GENOMIC DNA]</scope>
    <source>
        <strain evidence="1 2">CC-YTH430</strain>
    </source>
</reference>
<dbReference type="EMBL" id="SSNY01000003">
    <property type="protein sequence ID" value="THF58143.1"/>
    <property type="molecule type" value="Genomic_DNA"/>
</dbReference>
<comment type="caution">
    <text evidence="1">The sequence shown here is derived from an EMBL/GenBank/DDBJ whole genome shotgun (WGS) entry which is preliminary data.</text>
</comment>
<proteinExistence type="predicted"/>
<keyword evidence="2" id="KW-1185">Reference proteome</keyword>
<dbReference type="RefSeq" id="WP_136355044.1">
    <property type="nucleotide sequence ID" value="NZ_SSNY01000003.1"/>
</dbReference>
<protein>
    <submittedName>
        <fullName evidence="1">Uncharacterized protein</fullName>
    </submittedName>
</protein>
<accession>A0ABY2Q8F2</accession>
<name>A0ABY2Q8F2_9HYPH</name>